<dbReference type="RefSeq" id="WP_169584921.1">
    <property type="nucleotide sequence ID" value="NZ_VCQU01000001.1"/>
</dbReference>
<dbReference type="AlphaFoldDB" id="A0A848K9B4"/>
<keyword evidence="1" id="KW-0472">Membrane</keyword>
<dbReference type="Pfam" id="PF10939">
    <property type="entry name" value="DUF2631"/>
    <property type="match status" value="1"/>
</dbReference>
<accession>A0A848K9B4</accession>
<gene>
    <name evidence="2" type="ORF">FGL95_04235</name>
</gene>
<evidence type="ECO:0000256" key="1">
    <source>
        <dbReference type="SAM" id="Phobius"/>
    </source>
</evidence>
<organism evidence="2 3">
    <name type="scientific">Antrihabitans stalactiti</name>
    <dbReference type="NCBI Taxonomy" id="2584121"/>
    <lineage>
        <taxon>Bacteria</taxon>
        <taxon>Bacillati</taxon>
        <taxon>Actinomycetota</taxon>
        <taxon>Actinomycetes</taxon>
        <taxon>Mycobacteriales</taxon>
        <taxon>Nocardiaceae</taxon>
        <taxon>Antrihabitans</taxon>
    </lineage>
</organism>
<dbReference type="EMBL" id="VCQU01000001">
    <property type="protein sequence ID" value="NMN94246.1"/>
    <property type="molecule type" value="Genomic_DNA"/>
</dbReference>
<name>A0A848K9B4_9NOCA</name>
<evidence type="ECO:0000313" key="2">
    <source>
        <dbReference type="EMBL" id="NMN94246.1"/>
    </source>
</evidence>
<proteinExistence type="predicted"/>
<keyword evidence="1" id="KW-1133">Transmembrane helix</keyword>
<feature type="transmembrane region" description="Helical" evidence="1">
    <location>
        <begin position="34"/>
        <end position="52"/>
    </location>
</feature>
<reference evidence="2 3" key="1">
    <citation type="submission" date="2019-05" db="EMBL/GenBank/DDBJ databases">
        <authorList>
            <person name="Lee S.D."/>
        </authorList>
    </citation>
    <scope>NUCLEOTIDE SEQUENCE [LARGE SCALE GENOMIC DNA]</scope>
    <source>
        <strain evidence="2 3">YC2-7</strain>
    </source>
</reference>
<reference evidence="2 3" key="2">
    <citation type="submission" date="2020-06" db="EMBL/GenBank/DDBJ databases">
        <title>Antribacter stalactiti gen. nov., sp. nov., a new member of the family Nacardiaceae isolated from a cave.</title>
        <authorList>
            <person name="Kim I.S."/>
        </authorList>
    </citation>
    <scope>NUCLEOTIDE SEQUENCE [LARGE SCALE GENOMIC DNA]</scope>
    <source>
        <strain evidence="2 3">YC2-7</strain>
    </source>
</reference>
<evidence type="ECO:0000313" key="3">
    <source>
        <dbReference type="Proteomes" id="UP000535543"/>
    </source>
</evidence>
<dbReference type="Proteomes" id="UP000535543">
    <property type="component" value="Unassembled WGS sequence"/>
</dbReference>
<dbReference type="InterPro" id="IPR024341">
    <property type="entry name" value="DUF2631"/>
</dbReference>
<comment type="caution">
    <text evidence="2">The sequence shown here is derived from an EMBL/GenBank/DDBJ whole genome shotgun (WGS) entry which is preliminary data.</text>
</comment>
<protein>
    <submittedName>
        <fullName evidence="2">DUF2631 domain-containing protein</fullName>
    </submittedName>
</protein>
<keyword evidence="3" id="KW-1185">Reference proteome</keyword>
<feature type="transmembrane region" description="Helical" evidence="1">
    <location>
        <begin position="58"/>
        <end position="75"/>
    </location>
</feature>
<sequence length="85" mass="8956">MAGTDAKEKAPATKVDIADVPSAEWGWSGESPKAAKAAAIFVIIALLALLIGNHQGKVEDLFCIGFAVLIAIILIRDAVRSRLAR</sequence>
<keyword evidence="1" id="KW-0812">Transmembrane</keyword>